<protein>
    <recommendedName>
        <fullName evidence="7">Chitin-binding type-2 domain-containing protein</fullName>
    </recommendedName>
</protein>
<evidence type="ECO:0000256" key="2">
    <source>
        <dbReference type="ARBA" id="ARBA00022729"/>
    </source>
</evidence>
<feature type="chain" id="PRO_5039930249" description="Chitin-binding type-2 domain-containing protein" evidence="6">
    <location>
        <begin position="21"/>
        <end position="541"/>
    </location>
</feature>
<dbReference type="PANTHER" id="PTHR23301">
    <property type="entry name" value="CHITIN BINDING PERITROPHIN-A"/>
    <property type="match status" value="1"/>
</dbReference>
<dbReference type="Gene3D" id="2.170.140.10">
    <property type="entry name" value="Chitin binding domain"/>
    <property type="match status" value="4"/>
</dbReference>
<dbReference type="Proteomes" id="UP001107558">
    <property type="component" value="Chromosome 2"/>
</dbReference>
<dbReference type="GO" id="GO:0008061">
    <property type="term" value="F:chitin binding"/>
    <property type="evidence" value="ECO:0007669"/>
    <property type="project" value="UniProtKB-KW"/>
</dbReference>
<evidence type="ECO:0000256" key="1">
    <source>
        <dbReference type="ARBA" id="ARBA00022669"/>
    </source>
</evidence>
<keyword evidence="4" id="KW-1015">Disulfide bond</keyword>
<feature type="domain" description="Chitin-binding type-2" evidence="7">
    <location>
        <begin position="479"/>
        <end position="534"/>
    </location>
</feature>
<evidence type="ECO:0000259" key="7">
    <source>
        <dbReference type="PROSITE" id="PS50940"/>
    </source>
</evidence>
<keyword evidence="1" id="KW-0147">Chitin-binding</keyword>
<dbReference type="PROSITE" id="PS50940">
    <property type="entry name" value="CHIT_BIND_II"/>
    <property type="match status" value="7"/>
</dbReference>
<dbReference type="OrthoDB" id="7250310at2759"/>
<accession>A0A9J6C1H3</accession>
<gene>
    <name evidence="8" type="ORF">PVAND_005622</name>
</gene>
<feature type="domain" description="Chitin-binding type-2" evidence="7">
    <location>
        <begin position="227"/>
        <end position="285"/>
    </location>
</feature>
<dbReference type="EMBL" id="JADBJN010000002">
    <property type="protein sequence ID" value="KAG5675744.1"/>
    <property type="molecule type" value="Genomic_DNA"/>
</dbReference>
<evidence type="ECO:0000313" key="8">
    <source>
        <dbReference type="EMBL" id="KAG5675744.1"/>
    </source>
</evidence>
<dbReference type="SUPFAM" id="SSF57625">
    <property type="entry name" value="Invertebrate chitin-binding proteins"/>
    <property type="match status" value="7"/>
</dbReference>
<dbReference type="AlphaFoldDB" id="A0A9J6C1H3"/>
<evidence type="ECO:0000313" key="9">
    <source>
        <dbReference type="Proteomes" id="UP001107558"/>
    </source>
</evidence>
<dbReference type="Pfam" id="PF01607">
    <property type="entry name" value="CBM_14"/>
    <property type="match status" value="7"/>
</dbReference>
<evidence type="ECO:0000256" key="4">
    <source>
        <dbReference type="ARBA" id="ARBA00023157"/>
    </source>
</evidence>
<feature type="domain" description="Chitin-binding type-2" evidence="7">
    <location>
        <begin position="349"/>
        <end position="405"/>
    </location>
</feature>
<keyword evidence="3" id="KW-0677">Repeat</keyword>
<reference evidence="8" key="1">
    <citation type="submission" date="2021-03" db="EMBL/GenBank/DDBJ databases">
        <title>Chromosome level genome of the anhydrobiotic midge Polypedilum vanderplanki.</title>
        <authorList>
            <person name="Yoshida Y."/>
            <person name="Kikawada T."/>
            <person name="Gusev O."/>
        </authorList>
    </citation>
    <scope>NUCLEOTIDE SEQUENCE</scope>
    <source>
        <strain evidence="8">NIAS01</strain>
        <tissue evidence="8">Whole body or cell culture</tissue>
    </source>
</reference>
<keyword evidence="5" id="KW-0325">Glycoprotein</keyword>
<dbReference type="InterPro" id="IPR051940">
    <property type="entry name" value="Chitin_bind-dev_reg"/>
</dbReference>
<dbReference type="InterPro" id="IPR036508">
    <property type="entry name" value="Chitin-bd_dom_sf"/>
</dbReference>
<name>A0A9J6C1H3_POLVA</name>
<dbReference type="PANTHER" id="PTHR23301:SF0">
    <property type="entry name" value="CHITIN-BINDING TYPE-2 DOMAIN-CONTAINING PROTEIN-RELATED"/>
    <property type="match status" value="1"/>
</dbReference>
<feature type="domain" description="Chitin-binding type-2" evidence="7">
    <location>
        <begin position="289"/>
        <end position="346"/>
    </location>
</feature>
<dbReference type="SMART" id="SM00494">
    <property type="entry name" value="ChtBD2"/>
    <property type="match status" value="8"/>
</dbReference>
<evidence type="ECO:0000256" key="5">
    <source>
        <dbReference type="ARBA" id="ARBA00023180"/>
    </source>
</evidence>
<feature type="domain" description="Chitin-binding type-2" evidence="7">
    <location>
        <begin position="406"/>
        <end position="462"/>
    </location>
</feature>
<feature type="signal peptide" evidence="6">
    <location>
        <begin position="1"/>
        <end position="20"/>
    </location>
</feature>
<keyword evidence="2 6" id="KW-0732">Signal</keyword>
<dbReference type="GO" id="GO:0005576">
    <property type="term" value="C:extracellular region"/>
    <property type="evidence" value="ECO:0007669"/>
    <property type="project" value="InterPro"/>
</dbReference>
<dbReference type="InterPro" id="IPR002557">
    <property type="entry name" value="Chitin-bd_dom"/>
</dbReference>
<evidence type="ECO:0000256" key="3">
    <source>
        <dbReference type="ARBA" id="ARBA00022737"/>
    </source>
</evidence>
<proteinExistence type="predicted"/>
<feature type="domain" description="Chitin-binding type-2" evidence="7">
    <location>
        <begin position="164"/>
        <end position="222"/>
    </location>
</feature>
<sequence length="541" mass="62025">MLRIVFAAVIIINLANLVESSSNIICSSNSDEESYYTMPQTNCAQFYRCHNSQRINYECPLGKMFDFYTQMCVNNSNICYESTCQGKMDGLYPDTTQSCRRFFHCVSRKVMSYETCKKDFSFNGYTCERSDKVSCNNALTLLQDYSNRNKESTSINKRSCTNFMDECQYTADGLYPDESSKDCKAYIKCLNGKKTHLRCPSSSVFNPVENSCVPDTIYECPKSSRLEKLCKNKNDGLYPDPRFGCSSYVKCVRGIPIQFEECSNGQIFDSHQKTCVLKSKSYCVHESRSIDCMHSEMGFYQDRSLESSCKNYYFCYNGRKTSYSCQSNELFNGEACVDERYYQCPNLDADSCDTKEDGYYKDNNLDCRSYFYCSSNRKYSFICKDGQAFDGNRCVSKRHVEQCTKNSDCTGKSDGYHQDLSSGCTKYFYCKQGDKVQQLTCRNGRIFNGNSCVSPQSYVCPNVGYNLALKLNCVPRKCQSICQRDGFFADYDSRCKNYFFCVGGIQTKLSCYKNYIFNENEGLCVSQDKYQCPVHCSNECS</sequence>
<feature type="domain" description="Chitin-binding type-2" evidence="7">
    <location>
        <begin position="23"/>
        <end position="81"/>
    </location>
</feature>
<comment type="caution">
    <text evidence="8">The sequence shown here is derived from an EMBL/GenBank/DDBJ whole genome shotgun (WGS) entry which is preliminary data.</text>
</comment>
<keyword evidence="9" id="KW-1185">Reference proteome</keyword>
<organism evidence="8 9">
    <name type="scientific">Polypedilum vanderplanki</name>
    <name type="common">Sleeping chironomid midge</name>
    <dbReference type="NCBI Taxonomy" id="319348"/>
    <lineage>
        <taxon>Eukaryota</taxon>
        <taxon>Metazoa</taxon>
        <taxon>Ecdysozoa</taxon>
        <taxon>Arthropoda</taxon>
        <taxon>Hexapoda</taxon>
        <taxon>Insecta</taxon>
        <taxon>Pterygota</taxon>
        <taxon>Neoptera</taxon>
        <taxon>Endopterygota</taxon>
        <taxon>Diptera</taxon>
        <taxon>Nematocera</taxon>
        <taxon>Chironomoidea</taxon>
        <taxon>Chironomidae</taxon>
        <taxon>Chironominae</taxon>
        <taxon>Polypedilum</taxon>
        <taxon>Polypedilum</taxon>
    </lineage>
</organism>
<evidence type="ECO:0000256" key="6">
    <source>
        <dbReference type="SAM" id="SignalP"/>
    </source>
</evidence>